<organism evidence="3 4">
    <name type="scientific">Halorhabdus tiamatea SARL4B</name>
    <dbReference type="NCBI Taxonomy" id="1033806"/>
    <lineage>
        <taxon>Archaea</taxon>
        <taxon>Methanobacteriati</taxon>
        <taxon>Methanobacteriota</taxon>
        <taxon>Stenosarchaea group</taxon>
        <taxon>Halobacteria</taxon>
        <taxon>Halobacteriales</taxon>
        <taxon>Haloarculaceae</taxon>
        <taxon>Halorhabdus</taxon>
    </lineage>
</organism>
<dbReference type="EMBL" id="AFNT02000062">
    <property type="protein sequence ID" value="ERJ04702.1"/>
    <property type="molecule type" value="Genomic_DNA"/>
</dbReference>
<sequence>MAEFEPAPSETALADEREHWTESHDTRHRIRSVVMGLRKPATAAEIADRAACSTNAARKHLSELLDMGVVREAAGSDGTRYVRNEAYVRWRRANELATTHTVDALLDTLEELQHRDEQFRAQFDAPVPEDIELPEEATHAELEERLEAVSEWATIRESIDRHREALRIARTEDGRLTA</sequence>
<keyword evidence="5" id="KW-1185">Reference proteome</keyword>
<accession>F7PR56</accession>
<dbReference type="InterPro" id="IPR036388">
    <property type="entry name" value="WH-like_DNA-bd_sf"/>
</dbReference>
<evidence type="ECO:0000313" key="3">
    <source>
        <dbReference type="EMBL" id="ERJ04702.1"/>
    </source>
</evidence>
<dbReference type="AlphaFoldDB" id="F7PR56"/>
<dbReference type="Pfam" id="PF24033">
    <property type="entry name" value="DUF7342"/>
    <property type="match status" value="1"/>
</dbReference>
<dbReference type="InterPro" id="IPR036390">
    <property type="entry name" value="WH_DNA-bd_sf"/>
</dbReference>
<dbReference type="SUPFAM" id="SSF46785">
    <property type="entry name" value="Winged helix' DNA-binding domain"/>
    <property type="match status" value="1"/>
</dbReference>
<dbReference type="OrthoDB" id="240032at2157"/>
<dbReference type="Gene3D" id="1.10.10.10">
    <property type="entry name" value="Winged helix-like DNA-binding domain superfamily/Winged helix DNA-binding domain"/>
    <property type="match status" value="1"/>
</dbReference>
<dbReference type="eggNOG" id="arCOG02776">
    <property type="taxonomic scope" value="Archaea"/>
</dbReference>
<feature type="compositionally biased region" description="Basic and acidic residues" evidence="1">
    <location>
        <begin position="14"/>
        <end position="24"/>
    </location>
</feature>
<proteinExistence type="predicted"/>
<dbReference type="HOGENOM" id="CLU_102823_0_0_2"/>
<dbReference type="InterPro" id="IPR055766">
    <property type="entry name" value="DUF7342"/>
</dbReference>
<evidence type="ECO:0000313" key="4">
    <source>
        <dbReference type="Proteomes" id="UP000003861"/>
    </source>
</evidence>
<dbReference type="GeneID" id="25120752"/>
<dbReference type="KEGG" id="hti:HTIA_0976"/>
<evidence type="ECO:0000313" key="2">
    <source>
        <dbReference type="EMBL" id="CCQ33114.1"/>
    </source>
</evidence>
<reference evidence="3 4" key="2">
    <citation type="journal article" date="2013" name="PLoS ONE">
        <title>INDIGO - INtegrated Data Warehouse of MIcrobial GenOmes with Examples from the Red Sea Extremophiles.</title>
        <authorList>
            <person name="Alam I."/>
            <person name="Antunes A."/>
            <person name="Kamau A.A."/>
            <person name="Ba Alawi W."/>
            <person name="Kalkatawi M."/>
            <person name="Stingl U."/>
            <person name="Bajic V.B."/>
        </authorList>
    </citation>
    <scope>NUCLEOTIDE SEQUENCE [LARGE SCALE GENOMIC DNA]</scope>
    <source>
        <strain evidence="3 4">SARL4B</strain>
    </source>
</reference>
<name>F7PR56_9EURY</name>
<reference evidence="2 5" key="3">
    <citation type="journal article" date="2014" name="Environ. Microbiol.">
        <title>Halorhabdus tiamatea: proteogenomics and glycosidase activity measurements identify the first cultivated euryarchaeon from a deep-sea anoxic brine lake as potential polysaccharide degrader.</title>
        <authorList>
            <person name="Werner J."/>
            <person name="Ferrer M."/>
            <person name="Michel G."/>
            <person name="Mann A.J."/>
            <person name="Huang S."/>
            <person name="Juarez S."/>
            <person name="Ciordia S."/>
            <person name="Albar J.P."/>
            <person name="Alcaide M."/>
            <person name="La Cono V."/>
            <person name="Yakimov M.M."/>
            <person name="Antunes A."/>
            <person name="Taborda M."/>
            <person name="Da Costa M.S."/>
            <person name="Amann R.I."/>
            <person name="Gloeckner F.O."/>
            <person name="Golyshina O.V."/>
            <person name="Golyshin P.N."/>
            <person name="Teeling H."/>
        </authorList>
    </citation>
    <scope>NUCLEOTIDE SEQUENCE [LARGE SCALE GENOMIC DNA]</scope>
    <source>
        <strain evidence="5">SARL4B</strain>
        <strain evidence="2">Type strain: SARL4B</strain>
    </source>
</reference>
<dbReference type="RefSeq" id="WP_008528137.1">
    <property type="nucleotide sequence ID" value="NC_021921.1"/>
</dbReference>
<protein>
    <submittedName>
        <fullName evidence="2 3">Transcriptional regulator</fullName>
    </submittedName>
</protein>
<evidence type="ECO:0000256" key="1">
    <source>
        <dbReference type="SAM" id="MobiDB-lite"/>
    </source>
</evidence>
<gene>
    <name evidence="3" type="ORF">HLRTI_003347</name>
    <name evidence="2" type="ORF">HTIA_0976</name>
</gene>
<dbReference type="EMBL" id="HF571520">
    <property type="protein sequence ID" value="CCQ33114.1"/>
    <property type="molecule type" value="Genomic_DNA"/>
</dbReference>
<dbReference type="Proteomes" id="UP000003861">
    <property type="component" value="Unassembled WGS sequence"/>
</dbReference>
<dbReference type="STRING" id="1033806.HTIA_0976"/>
<evidence type="ECO:0000313" key="5">
    <source>
        <dbReference type="Proteomes" id="UP000015381"/>
    </source>
</evidence>
<feature type="region of interest" description="Disordered" evidence="1">
    <location>
        <begin position="1"/>
        <end position="24"/>
    </location>
</feature>
<dbReference type="Proteomes" id="UP000015381">
    <property type="component" value="Chromosome I"/>
</dbReference>
<reference evidence="3 4" key="1">
    <citation type="journal article" date="2011" name="J. Bacteriol.">
        <title>Genome sequence of Halorhabdus tiamatea, the first archaeon isolated from a deep-sea anoxic brine lake.</title>
        <authorList>
            <person name="Antunes A."/>
            <person name="Alam I."/>
            <person name="Bajic V.B."/>
            <person name="Stingl U."/>
        </authorList>
    </citation>
    <scope>NUCLEOTIDE SEQUENCE [LARGE SCALE GENOMIC DNA]</scope>
    <source>
        <strain evidence="3 4">SARL4B</strain>
    </source>
</reference>